<comment type="caution">
    <text evidence="1">The sequence shown here is derived from an EMBL/GenBank/DDBJ whole genome shotgun (WGS) entry which is preliminary data.</text>
</comment>
<gene>
    <name evidence="1" type="ORF">M9H77_23747</name>
</gene>
<proteinExistence type="predicted"/>
<accession>A0ACC0AWB5</accession>
<dbReference type="Proteomes" id="UP001060085">
    <property type="component" value="Linkage Group LG05"/>
</dbReference>
<name>A0ACC0AWB5_CATRO</name>
<evidence type="ECO:0000313" key="2">
    <source>
        <dbReference type="Proteomes" id="UP001060085"/>
    </source>
</evidence>
<keyword evidence="2" id="KW-1185">Reference proteome</keyword>
<dbReference type="EMBL" id="CM044705">
    <property type="protein sequence ID" value="KAI5664424.1"/>
    <property type="molecule type" value="Genomic_DNA"/>
</dbReference>
<protein>
    <submittedName>
        <fullName evidence="1">Uncharacterized protein</fullName>
    </submittedName>
</protein>
<sequence>MDTQKATVRTLELPRGGVANVPVAAIVQNEVAGYNSGIEDFVDWIAEIDHFFEYMDIPQEKKMKPVACRLKGRAFGWWERLLQIRQREDFMRLAKRNDLWKGEVHQVTHYLDGLKLQIRDRTRVQVLKSVTEAKNLAIKVELMIRDRGGSRFEGNR</sequence>
<evidence type="ECO:0000313" key="1">
    <source>
        <dbReference type="EMBL" id="KAI5664424.1"/>
    </source>
</evidence>
<reference evidence="2" key="1">
    <citation type="journal article" date="2023" name="Nat. Plants">
        <title>Single-cell RNA sequencing provides a high-resolution roadmap for understanding the multicellular compartmentation of specialized metabolism.</title>
        <authorList>
            <person name="Sun S."/>
            <person name="Shen X."/>
            <person name="Li Y."/>
            <person name="Li Y."/>
            <person name="Wang S."/>
            <person name="Li R."/>
            <person name="Zhang H."/>
            <person name="Shen G."/>
            <person name="Guo B."/>
            <person name="Wei J."/>
            <person name="Xu J."/>
            <person name="St-Pierre B."/>
            <person name="Chen S."/>
            <person name="Sun C."/>
        </authorList>
    </citation>
    <scope>NUCLEOTIDE SEQUENCE [LARGE SCALE GENOMIC DNA]</scope>
</reference>
<organism evidence="1 2">
    <name type="scientific">Catharanthus roseus</name>
    <name type="common">Madagascar periwinkle</name>
    <name type="synonym">Vinca rosea</name>
    <dbReference type="NCBI Taxonomy" id="4058"/>
    <lineage>
        <taxon>Eukaryota</taxon>
        <taxon>Viridiplantae</taxon>
        <taxon>Streptophyta</taxon>
        <taxon>Embryophyta</taxon>
        <taxon>Tracheophyta</taxon>
        <taxon>Spermatophyta</taxon>
        <taxon>Magnoliopsida</taxon>
        <taxon>eudicotyledons</taxon>
        <taxon>Gunneridae</taxon>
        <taxon>Pentapetalae</taxon>
        <taxon>asterids</taxon>
        <taxon>lamiids</taxon>
        <taxon>Gentianales</taxon>
        <taxon>Apocynaceae</taxon>
        <taxon>Rauvolfioideae</taxon>
        <taxon>Vinceae</taxon>
        <taxon>Catharanthinae</taxon>
        <taxon>Catharanthus</taxon>
    </lineage>
</organism>